<feature type="region of interest" description="Disordered" evidence="2">
    <location>
        <begin position="57"/>
        <end position="85"/>
    </location>
</feature>
<dbReference type="GO" id="GO:0016746">
    <property type="term" value="F:acyltransferase activity"/>
    <property type="evidence" value="ECO:0007669"/>
    <property type="project" value="InterPro"/>
</dbReference>
<dbReference type="Proteomes" id="UP000070188">
    <property type="component" value="Unassembled WGS sequence"/>
</dbReference>
<evidence type="ECO:0000313" key="5">
    <source>
        <dbReference type="EMBL" id="KWX01258.1"/>
    </source>
</evidence>
<evidence type="ECO:0000313" key="6">
    <source>
        <dbReference type="EMBL" id="KWX05759.1"/>
    </source>
</evidence>
<dbReference type="Gene3D" id="4.10.320.10">
    <property type="entry name" value="E3-binding domain"/>
    <property type="match status" value="1"/>
</dbReference>
<feature type="domain" description="Lsr2 dimerization" evidence="3">
    <location>
        <begin position="1"/>
        <end position="57"/>
    </location>
</feature>
<sequence length="109" mass="12122">MVQKVEVLLVDDLDGGKADEIVTFSLDGVQYEIDLSSEHAAQLREELARYVGAARKVPGRRGRRPGRKAAAGQPSSREVREWAKSQGIEVSERGRIPQDVYVKFQEARG</sequence>
<evidence type="ECO:0000259" key="3">
    <source>
        <dbReference type="Pfam" id="PF11774"/>
    </source>
</evidence>
<dbReference type="STRING" id="1469144.LI90_2286"/>
<evidence type="ECO:0008006" key="9">
    <source>
        <dbReference type="Google" id="ProtNLM"/>
    </source>
</evidence>
<dbReference type="GO" id="GO:0003677">
    <property type="term" value="F:DNA binding"/>
    <property type="evidence" value="ECO:0007669"/>
    <property type="project" value="UniProtKB-KW"/>
</dbReference>
<organism evidence="6 8">
    <name type="scientific">Carbonactinospora thermoautotrophica</name>
    <dbReference type="NCBI Taxonomy" id="1469144"/>
    <lineage>
        <taxon>Bacteria</taxon>
        <taxon>Bacillati</taxon>
        <taxon>Actinomycetota</taxon>
        <taxon>Actinomycetes</taxon>
        <taxon>Kitasatosporales</taxon>
        <taxon>Carbonactinosporaceae</taxon>
        <taxon>Carbonactinospora</taxon>
    </lineage>
</organism>
<evidence type="ECO:0000259" key="4">
    <source>
        <dbReference type="Pfam" id="PF23359"/>
    </source>
</evidence>
<feature type="domain" description="Lsr2 DNA-binding" evidence="4">
    <location>
        <begin position="72"/>
        <end position="107"/>
    </location>
</feature>
<keyword evidence="1" id="KW-0238">DNA-binding</keyword>
<dbReference type="InterPro" id="IPR042261">
    <property type="entry name" value="Lsr2-like_dimerization"/>
</dbReference>
<feature type="compositionally biased region" description="Basic residues" evidence="2">
    <location>
        <begin position="57"/>
        <end position="67"/>
    </location>
</feature>
<comment type="caution">
    <text evidence="6">The sequence shown here is derived from an EMBL/GenBank/DDBJ whole genome shotgun (WGS) entry which is preliminary data.</text>
</comment>
<dbReference type="AlphaFoldDB" id="A0A132N6L0"/>
<evidence type="ECO:0000256" key="1">
    <source>
        <dbReference type="ARBA" id="ARBA00023125"/>
    </source>
</evidence>
<gene>
    <name evidence="5" type="ORF">LI90_2286</name>
    <name evidence="6" type="ORF">TH66_01675</name>
</gene>
<proteinExistence type="predicted"/>
<dbReference type="Proteomes" id="UP000070659">
    <property type="component" value="Unassembled WGS sequence"/>
</dbReference>
<keyword evidence="7" id="KW-1185">Reference proteome</keyword>
<evidence type="ECO:0000256" key="2">
    <source>
        <dbReference type="SAM" id="MobiDB-lite"/>
    </source>
</evidence>
<reference evidence="5" key="3">
    <citation type="submission" date="2015-04" db="EMBL/GenBank/DDBJ databases">
        <title>Physiological reanalysis, assessment of diazotrophy, and genome sequences of multiple isolates of Streptomyces thermoautotrophicus.</title>
        <authorList>
            <person name="MacKellar D.C."/>
            <person name="Lieber L."/>
            <person name="Norman J."/>
            <person name="Bolger A."/>
            <person name="Tobin C."/>
            <person name="Murray J.W."/>
            <person name="Woodward J."/>
            <person name="Friesen M."/>
            <person name="Prell J."/>
        </authorList>
    </citation>
    <scope>NUCLEOTIDE SEQUENCE [LARGE SCALE GENOMIC DNA]</scope>
    <source>
        <strain evidence="5">H1</strain>
    </source>
</reference>
<name>A0A132N6L0_9ACTN</name>
<reference evidence="6 8" key="1">
    <citation type="submission" date="2015-02" db="EMBL/GenBank/DDBJ databases">
        <title>Physiological reanalysis, assessment of diazotrophy, and genome sequences of multiple isolates of Streptomyces thermoautotrophicus.</title>
        <authorList>
            <person name="MacKellar D.C."/>
            <person name="Lieber L."/>
            <person name="Norman J."/>
            <person name="Bolger A."/>
            <person name="Tobin C."/>
            <person name="Murray J.W."/>
            <person name="Prell J."/>
        </authorList>
    </citation>
    <scope>NUCLEOTIDE SEQUENCE [LARGE SCALE GENOMIC DNA]</scope>
    <source>
        <strain evidence="6 8">UBT1</strain>
    </source>
</reference>
<dbReference type="InterPro" id="IPR036625">
    <property type="entry name" value="E3-bd_dom_sf"/>
</dbReference>
<dbReference type="InterPro" id="IPR024412">
    <property type="entry name" value="Lsr2_dim_dom"/>
</dbReference>
<accession>A0A132N6L0</accession>
<reference evidence="7" key="2">
    <citation type="submission" date="2015-04" db="EMBL/GenBank/DDBJ databases">
        <title>Physiological reanalysis, assessment of diazotrophy, and genome sequences of multiple isolates of Streptomyces thermoautotrophicus.</title>
        <authorList>
            <person name="MacKellar D.C."/>
            <person name="Lieber L."/>
            <person name="Norman J."/>
            <person name="Bolger A."/>
            <person name="Tobin C."/>
            <person name="Murray J.W."/>
            <person name="Chang R."/>
            <person name="Ford T."/>
            <person name="Nguyen P.Q."/>
            <person name="Woodward J."/>
            <person name="Permingeat H."/>
            <person name="Joshi N.S."/>
            <person name="Silver P.A."/>
            <person name="Usadel B."/>
            <person name="Rutherford A.W."/>
            <person name="Friesen M."/>
            <person name="Prell J."/>
        </authorList>
    </citation>
    <scope>NUCLEOTIDE SEQUENCE [LARGE SCALE GENOMIC DNA]</scope>
    <source>
        <strain evidence="7">H1</strain>
    </source>
</reference>
<protein>
    <recommendedName>
        <fullName evidence="9">Lsr2 family protein</fullName>
    </recommendedName>
</protein>
<dbReference type="Pfam" id="PF23359">
    <property type="entry name" value="Lsr2_DNA-bd"/>
    <property type="match status" value="1"/>
</dbReference>
<dbReference type="Gene3D" id="3.30.60.230">
    <property type="entry name" value="Lsr2, dimerization domain"/>
    <property type="match status" value="1"/>
</dbReference>
<dbReference type="InterPro" id="IPR055370">
    <property type="entry name" value="Lsr2_DNA-bd"/>
</dbReference>
<dbReference type="EMBL" id="LAXD01000001">
    <property type="protein sequence ID" value="KWX01258.1"/>
    <property type="molecule type" value="Genomic_DNA"/>
</dbReference>
<dbReference type="EMBL" id="JYIJ01000010">
    <property type="protein sequence ID" value="KWX05759.1"/>
    <property type="molecule type" value="Genomic_DNA"/>
</dbReference>
<dbReference type="PATRIC" id="fig|1469144.10.peg.2483"/>
<evidence type="ECO:0000313" key="7">
    <source>
        <dbReference type="Proteomes" id="UP000070188"/>
    </source>
</evidence>
<dbReference type="OrthoDB" id="4113332at2"/>
<dbReference type="Pfam" id="PF11774">
    <property type="entry name" value="Lsr2"/>
    <property type="match status" value="1"/>
</dbReference>
<dbReference type="RefSeq" id="WP_067067940.1">
    <property type="nucleotide sequence ID" value="NZ_JYIJ01000010.1"/>
</dbReference>
<evidence type="ECO:0000313" key="8">
    <source>
        <dbReference type="Proteomes" id="UP000070659"/>
    </source>
</evidence>